<protein>
    <submittedName>
        <fullName evidence="1">Uncharacterized protein</fullName>
    </submittedName>
</protein>
<sequence>SFSQEGRFRCSCYRLIRDRQEIDRPREHCRTRVMHLDVSVFYYFKSDCSEQGFMLRSAQEWPSFRRAASRKKIARETCSVQRVKTYTRLCSDRDALGPHFWCS</sequence>
<accession>A0A147B7H7</accession>
<organism evidence="1">
    <name type="scientific">Alectorobius mimon</name>
    <dbReference type="NCBI Taxonomy" id="360319"/>
    <lineage>
        <taxon>Eukaryota</taxon>
        <taxon>Metazoa</taxon>
        <taxon>Ecdysozoa</taxon>
        <taxon>Arthropoda</taxon>
        <taxon>Chelicerata</taxon>
        <taxon>Arachnida</taxon>
        <taxon>Acari</taxon>
        <taxon>Parasitiformes</taxon>
        <taxon>Ixodida</taxon>
        <taxon>Ixodoidea</taxon>
        <taxon>Argasidae</taxon>
        <taxon>Ornithodorinae</taxon>
        <taxon>Alectorobius</taxon>
    </lineage>
</organism>
<proteinExistence type="predicted"/>
<dbReference type="AlphaFoldDB" id="A0A147B7H7"/>
<dbReference type="EMBL" id="GEIB01001580">
    <property type="protein sequence ID" value="JAR86714.1"/>
    <property type="molecule type" value="Transcribed_RNA"/>
</dbReference>
<feature type="non-terminal residue" evidence="1">
    <location>
        <position position="1"/>
    </location>
</feature>
<reference evidence="1" key="1">
    <citation type="submission" date="2016-03" db="EMBL/GenBank/DDBJ databases">
        <title>Gut transcriptome analysis on engorged females of Ornithodoros mimon (Acari: Argasidae) and phylogenetic inferences of soft ticks.</title>
        <authorList>
            <person name="Landulfo G.A."/>
            <person name="Giovanni D."/>
            <person name="Carvalho E."/>
            <person name="Junqueira-de-Azevedo I."/>
            <person name="Patane J."/>
            <person name="Mendoca R."/>
            <person name="Barros-Battesti D."/>
        </authorList>
    </citation>
    <scope>NUCLEOTIDE SEQUENCE</scope>
    <source>
        <strain evidence="1">Females</strain>
        <tissue evidence="1">Gut</tissue>
    </source>
</reference>
<name>A0A147B7H7_9ACAR</name>
<evidence type="ECO:0000313" key="1">
    <source>
        <dbReference type="EMBL" id="JAR86714.1"/>
    </source>
</evidence>